<dbReference type="AlphaFoldDB" id="A0A9P0CRJ1"/>
<evidence type="ECO:0000313" key="2">
    <source>
        <dbReference type="EMBL" id="CAH1106696.1"/>
    </source>
</evidence>
<keyword evidence="3" id="KW-1185">Reference proteome</keyword>
<evidence type="ECO:0008006" key="4">
    <source>
        <dbReference type="Google" id="ProtNLM"/>
    </source>
</evidence>
<feature type="region of interest" description="Disordered" evidence="1">
    <location>
        <begin position="182"/>
        <end position="214"/>
    </location>
</feature>
<proteinExistence type="predicted"/>
<dbReference type="EMBL" id="OV651814">
    <property type="protein sequence ID" value="CAH1106696.1"/>
    <property type="molecule type" value="Genomic_DNA"/>
</dbReference>
<evidence type="ECO:0000313" key="3">
    <source>
        <dbReference type="Proteomes" id="UP001153636"/>
    </source>
</evidence>
<accession>A0A9P0CRJ1</accession>
<feature type="compositionally biased region" description="Basic and acidic residues" evidence="1">
    <location>
        <begin position="190"/>
        <end position="202"/>
    </location>
</feature>
<sequence>MLKNTKSDLYSLFVKTPTNIYDPEKAFFVLHGGLLIHKVKWTNGQKFSAMMDNYKNYILKHFGKRVIVIFDGYQTVSTKVDAIQQHLKRVYFQVQQWLHGDQLTMDPTKWGWRKEGDTLVPVQMEEKPAPKNIMELILCGCKGDCKLNNCSCRKHGLSCNLACKICEGSTCLNIERYSDENVNVPETEASDERDVPRMKTSVDDEENDQTHLSY</sequence>
<gene>
    <name evidence="2" type="ORF">PSYICH_LOCUS7719</name>
</gene>
<protein>
    <recommendedName>
        <fullName evidence="4">Tesmin/TSO1-like CXC domain-containing protein</fullName>
    </recommendedName>
</protein>
<dbReference type="OrthoDB" id="6781249at2759"/>
<organism evidence="2 3">
    <name type="scientific">Psylliodes chrysocephalus</name>
    <dbReference type="NCBI Taxonomy" id="3402493"/>
    <lineage>
        <taxon>Eukaryota</taxon>
        <taxon>Metazoa</taxon>
        <taxon>Ecdysozoa</taxon>
        <taxon>Arthropoda</taxon>
        <taxon>Hexapoda</taxon>
        <taxon>Insecta</taxon>
        <taxon>Pterygota</taxon>
        <taxon>Neoptera</taxon>
        <taxon>Endopterygota</taxon>
        <taxon>Coleoptera</taxon>
        <taxon>Polyphaga</taxon>
        <taxon>Cucujiformia</taxon>
        <taxon>Chrysomeloidea</taxon>
        <taxon>Chrysomelidae</taxon>
        <taxon>Galerucinae</taxon>
        <taxon>Alticini</taxon>
        <taxon>Psylliodes</taxon>
    </lineage>
</organism>
<reference evidence="2" key="1">
    <citation type="submission" date="2022-01" db="EMBL/GenBank/DDBJ databases">
        <authorList>
            <person name="King R."/>
        </authorList>
    </citation>
    <scope>NUCLEOTIDE SEQUENCE</scope>
</reference>
<evidence type="ECO:0000256" key="1">
    <source>
        <dbReference type="SAM" id="MobiDB-lite"/>
    </source>
</evidence>
<name>A0A9P0CRJ1_9CUCU</name>
<dbReference type="Proteomes" id="UP001153636">
    <property type="component" value="Chromosome 2"/>
</dbReference>